<comment type="subcellular location">
    <subcellularLocation>
        <location evidence="1 5">Cytoplasm</location>
    </subcellularLocation>
</comment>
<dbReference type="InterPro" id="IPR036388">
    <property type="entry name" value="WH-like_DNA-bd_sf"/>
</dbReference>
<comment type="similarity">
    <text evidence="2 5">Belongs to the RecX family.</text>
</comment>
<feature type="domain" description="RecX second three-helical" evidence="7">
    <location>
        <begin position="95"/>
        <end position="135"/>
    </location>
</feature>
<dbReference type="EMBL" id="RFLY01000013">
    <property type="protein sequence ID" value="RMH90892.1"/>
    <property type="molecule type" value="Genomic_DNA"/>
</dbReference>
<name>A0A3M2HVE4_9GAMM</name>
<dbReference type="PANTHER" id="PTHR33602">
    <property type="entry name" value="REGULATORY PROTEIN RECX FAMILY PROTEIN"/>
    <property type="match status" value="1"/>
</dbReference>
<sequence length="200" mass="22350">MVVSAARTPSLPATSHGSRIVSTDDQSPDGDASPGRRSRRRKTSPEPTPNQRALSLLVRREHSRKELTRKLCVKGVPRSEAKAAVAYMTEAGWQSDERFAENLVRSRAAQGQGPLRIRAEMSSHGLDETIIGAALACCEEDWSRLAFNLVQRRFGPGLAEDRELQRKAAGFLLRRGFSMEQMRRATQSSEFDEFFEEGFL</sequence>
<dbReference type="PANTHER" id="PTHR33602:SF1">
    <property type="entry name" value="REGULATORY PROTEIN RECX FAMILY PROTEIN"/>
    <property type="match status" value="1"/>
</dbReference>
<dbReference type="Gene3D" id="1.10.10.10">
    <property type="entry name" value="Winged helix-like DNA-binding domain superfamily/Winged helix DNA-binding domain"/>
    <property type="match status" value="3"/>
</dbReference>
<evidence type="ECO:0000259" key="7">
    <source>
        <dbReference type="Pfam" id="PF02631"/>
    </source>
</evidence>
<evidence type="ECO:0000256" key="6">
    <source>
        <dbReference type="SAM" id="MobiDB-lite"/>
    </source>
</evidence>
<reference evidence="10 11" key="1">
    <citation type="submission" date="2018-10" db="EMBL/GenBank/DDBJ databases">
        <title>Proposal of Lysobacter pythonis sp. nov. isolated from royal pythons (Python regius).</title>
        <authorList>
            <person name="Hans-Juergen B."/>
            <person name="Huptas C."/>
            <person name="Sandra B."/>
            <person name="Igor L."/>
            <person name="Joachim S."/>
            <person name="Siegfried S."/>
            <person name="Mareike W."/>
            <person name="Peter K."/>
        </authorList>
    </citation>
    <scope>NUCLEOTIDE SEQUENCE [LARGE SCALE GENOMIC DNA]</scope>
    <source>
        <strain evidence="10 11">4284/11</strain>
    </source>
</reference>
<feature type="domain" description="RecX first three-helical" evidence="9">
    <location>
        <begin position="51"/>
        <end position="87"/>
    </location>
</feature>
<comment type="function">
    <text evidence="5">Modulates RecA activity.</text>
</comment>
<evidence type="ECO:0000256" key="5">
    <source>
        <dbReference type="HAMAP-Rule" id="MF_01114"/>
    </source>
</evidence>
<dbReference type="InterPro" id="IPR053926">
    <property type="entry name" value="RecX_HTH_1st"/>
</dbReference>
<dbReference type="HAMAP" id="MF_01114">
    <property type="entry name" value="RecX"/>
    <property type="match status" value="1"/>
</dbReference>
<dbReference type="Pfam" id="PF02631">
    <property type="entry name" value="RecX_HTH2"/>
    <property type="match status" value="1"/>
</dbReference>
<evidence type="ECO:0000313" key="11">
    <source>
        <dbReference type="Proteomes" id="UP000275012"/>
    </source>
</evidence>
<evidence type="ECO:0000313" key="10">
    <source>
        <dbReference type="EMBL" id="RMH90892.1"/>
    </source>
</evidence>
<evidence type="ECO:0000256" key="1">
    <source>
        <dbReference type="ARBA" id="ARBA00004496"/>
    </source>
</evidence>
<keyword evidence="4 5" id="KW-0963">Cytoplasm</keyword>
<feature type="compositionally biased region" description="Polar residues" evidence="6">
    <location>
        <begin position="11"/>
        <end position="25"/>
    </location>
</feature>
<evidence type="ECO:0000256" key="3">
    <source>
        <dbReference type="ARBA" id="ARBA00018111"/>
    </source>
</evidence>
<comment type="caution">
    <text evidence="10">The sequence shown here is derived from an EMBL/GenBank/DDBJ whole genome shotgun (WGS) entry which is preliminary data.</text>
</comment>
<accession>A0A3M2HVE4</accession>
<dbReference type="Pfam" id="PF21981">
    <property type="entry name" value="RecX_HTH3"/>
    <property type="match status" value="1"/>
</dbReference>
<keyword evidence="11" id="KW-1185">Reference proteome</keyword>
<dbReference type="InterPro" id="IPR053924">
    <property type="entry name" value="RecX_HTH_2nd"/>
</dbReference>
<dbReference type="GO" id="GO:0005737">
    <property type="term" value="C:cytoplasm"/>
    <property type="evidence" value="ECO:0007669"/>
    <property type="project" value="UniProtKB-SubCell"/>
</dbReference>
<dbReference type="InterPro" id="IPR003783">
    <property type="entry name" value="Regulatory_RecX"/>
</dbReference>
<dbReference type="AlphaFoldDB" id="A0A3M2HVE4"/>
<evidence type="ECO:0000259" key="8">
    <source>
        <dbReference type="Pfam" id="PF21981"/>
    </source>
</evidence>
<organism evidence="10 11">
    <name type="scientific">Solilutibacter pythonis</name>
    <dbReference type="NCBI Taxonomy" id="2483112"/>
    <lineage>
        <taxon>Bacteria</taxon>
        <taxon>Pseudomonadati</taxon>
        <taxon>Pseudomonadota</taxon>
        <taxon>Gammaproteobacteria</taxon>
        <taxon>Lysobacterales</taxon>
        <taxon>Lysobacteraceae</taxon>
        <taxon>Solilutibacter</taxon>
    </lineage>
</organism>
<protein>
    <recommendedName>
        <fullName evidence="3 5">Regulatory protein RecX</fullName>
    </recommendedName>
</protein>
<feature type="region of interest" description="Disordered" evidence="6">
    <location>
        <begin position="1"/>
        <end position="52"/>
    </location>
</feature>
<evidence type="ECO:0000259" key="9">
    <source>
        <dbReference type="Pfam" id="PF21982"/>
    </source>
</evidence>
<dbReference type="InterPro" id="IPR053925">
    <property type="entry name" value="RecX_HTH_3rd"/>
</dbReference>
<dbReference type="Pfam" id="PF21982">
    <property type="entry name" value="RecX_HTH1"/>
    <property type="match status" value="1"/>
</dbReference>
<dbReference type="GO" id="GO:0006282">
    <property type="term" value="P:regulation of DNA repair"/>
    <property type="evidence" value="ECO:0007669"/>
    <property type="project" value="UniProtKB-UniRule"/>
</dbReference>
<evidence type="ECO:0000256" key="4">
    <source>
        <dbReference type="ARBA" id="ARBA00022490"/>
    </source>
</evidence>
<dbReference type="OrthoDB" id="7066780at2"/>
<feature type="domain" description="RecX third three-helical" evidence="8">
    <location>
        <begin position="140"/>
        <end position="185"/>
    </location>
</feature>
<evidence type="ECO:0000256" key="2">
    <source>
        <dbReference type="ARBA" id="ARBA00009695"/>
    </source>
</evidence>
<gene>
    <name evidence="5" type="primary">recX</name>
    <name evidence="10" type="ORF">EBB59_09620</name>
</gene>
<proteinExistence type="inferred from homology"/>
<dbReference type="Proteomes" id="UP000275012">
    <property type="component" value="Unassembled WGS sequence"/>
</dbReference>